<evidence type="ECO:0000313" key="2">
    <source>
        <dbReference type="EMBL" id="MDN5202641.1"/>
    </source>
</evidence>
<feature type="transmembrane region" description="Helical" evidence="1">
    <location>
        <begin position="136"/>
        <end position="156"/>
    </location>
</feature>
<comment type="caution">
    <text evidence="2">The sequence shown here is derived from an EMBL/GenBank/DDBJ whole genome shotgun (WGS) entry which is preliminary data.</text>
</comment>
<dbReference type="EMBL" id="JAUJEA010000005">
    <property type="protein sequence ID" value="MDN5202641.1"/>
    <property type="molecule type" value="Genomic_DNA"/>
</dbReference>
<evidence type="ECO:0008006" key="4">
    <source>
        <dbReference type="Google" id="ProtNLM"/>
    </source>
</evidence>
<dbReference type="Gene3D" id="3.40.720.10">
    <property type="entry name" value="Alkaline Phosphatase, subunit A"/>
    <property type="match status" value="1"/>
</dbReference>
<feature type="transmembrane region" description="Helical" evidence="1">
    <location>
        <begin position="7"/>
        <end position="25"/>
    </location>
</feature>
<keyword evidence="1" id="KW-1133">Transmembrane helix</keyword>
<dbReference type="RefSeq" id="WP_346752664.1">
    <property type="nucleotide sequence ID" value="NZ_JAUJEA010000005.1"/>
</dbReference>
<evidence type="ECO:0000256" key="1">
    <source>
        <dbReference type="SAM" id="Phobius"/>
    </source>
</evidence>
<sequence length="575" mass="67417">MDKRTLFFWLYFFLLNLLLFLPRYLMDFDHSTFFPDFSLEETFSKKWELFFRRNNNDIFKLSVDLTFLTFIFYLFRKRLPFKGTLFVFFIWYLTIFIYQLYQGIIEIVYDSEPLFYNDWYLAGEGMSILTSELNSATVVLVGLLFLFAIFMLFLLANRFAKNIFEVQFGWGSKVFGLLLILITALAVVNYRTRLETSTLTFSSQGYFIKDNAARSIKIRKLIKNMDVDNLSKHYDYSHYQLVEKPNLYILFIESYGKILYDHPQLKESHLNDLLNTQKILRDSTWFSVSGFSRSPVKGAGSWLSYTSFLMGTTIDKHIIYRSLLAQKNTDFPHLFGIFKTYGYEIYRLSSLPDTRKDIPYSDYTRFYKIDHWISYHDLNYVGKKYGWGPSPPDQYSLNFAHDLIKDQQEKEPFVLFFIDVNSHNPFASPTNAVDDWRSLNRSPKGLPQDSDFFSKPTLENYQSAIKYQLDYLSQFIVKNGSENDIFLLIGDHQPPLLASDEDGFETPVHIIAKDSTFIGDFVNEGFQEGLIIEEGNRAFNHAGLYSLFMRQVIKNYGIANEDLPVFFPEGVKLNN</sequence>
<dbReference type="SUPFAM" id="SSF53649">
    <property type="entry name" value="Alkaline phosphatase-like"/>
    <property type="match status" value="1"/>
</dbReference>
<proteinExistence type="predicted"/>
<reference evidence="2" key="1">
    <citation type="submission" date="2023-06" db="EMBL/GenBank/DDBJ databases">
        <title>Genomic of Parafulvivirga corallium.</title>
        <authorList>
            <person name="Wang G."/>
        </authorList>
    </citation>
    <scope>NUCLEOTIDE SEQUENCE</scope>
    <source>
        <strain evidence="2">BMA10</strain>
    </source>
</reference>
<keyword evidence="1" id="KW-0812">Transmembrane</keyword>
<evidence type="ECO:0000313" key="3">
    <source>
        <dbReference type="Proteomes" id="UP001172082"/>
    </source>
</evidence>
<feature type="transmembrane region" description="Helical" evidence="1">
    <location>
        <begin position="83"/>
        <end position="101"/>
    </location>
</feature>
<keyword evidence="3" id="KW-1185">Reference proteome</keyword>
<feature type="transmembrane region" description="Helical" evidence="1">
    <location>
        <begin position="168"/>
        <end position="190"/>
    </location>
</feature>
<organism evidence="2 3">
    <name type="scientific">Splendidivirga corallicola</name>
    <dbReference type="NCBI Taxonomy" id="3051826"/>
    <lineage>
        <taxon>Bacteria</taxon>
        <taxon>Pseudomonadati</taxon>
        <taxon>Bacteroidota</taxon>
        <taxon>Cytophagia</taxon>
        <taxon>Cytophagales</taxon>
        <taxon>Splendidivirgaceae</taxon>
        <taxon>Splendidivirga</taxon>
    </lineage>
</organism>
<dbReference type="InterPro" id="IPR017850">
    <property type="entry name" value="Alkaline_phosphatase_core_sf"/>
</dbReference>
<protein>
    <recommendedName>
        <fullName evidence="4">Sulfatase N-terminal domain-containing protein</fullName>
    </recommendedName>
</protein>
<gene>
    <name evidence="2" type="ORF">QQ008_14730</name>
</gene>
<dbReference type="Proteomes" id="UP001172082">
    <property type="component" value="Unassembled WGS sequence"/>
</dbReference>
<name>A0ABT8KPH4_9BACT</name>
<feature type="transmembrane region" description="Helical" evidence="1">
    <location>
        <begin position="58"/>
        <end position="76"/>
    </location>
</feature>
<accession>A0ABT8KPH4</accession>
<keyword evidence="1" id="KW-0472">Membrane</keyword>